<comment type="caution">
    <text evidence="1">The sequence shown here is derived from an EMBL/GenBank/DDBJ whole genome shotgun (WGS) entry which is preliminary data.</text>
</comment>
<organism evidence="1 2">
    <name type="scientific">Dipteronia sinensis</name>
    <dbReference type="NCBI Taxonomy" id="43782"/>
    <lineage>
        <taxon>Eukaryota</taxon>
        <taxon>Viridiplantae</taxon>
        <taxon>Streptophyta</taxon>
        <taxon>Embryophyta</taxon>
        <taxon>Tracheophyta</taxon>
        <taxon>Spermatophyta</taxon>
        <taxon>Magnoliopsida</taxon>
        <taxon>eudicotyledons</taxon>
        <taxon>Gunneridae</taxon>
        <taxon>Pentapetalae</taxon>
        <taxon>rosids</taxon>
        <taxon>malvids</taxon>
        <taxon>Sapindales</taxon>
        <taxon>Sapindaceae</taxon>
        <taxon>Hippocastanoideae</taxon>
        <taxon>Acereae</taxon>
        <taxon>Dipteronia</taxon>
    </lineage>
</organism>
<dbReference type="InterPro" id="IPR009057">
    <property type="entry name" value="Homeodomain-like_sf"/>
</dbReference>
<dbReference type="AlphaFoldDB" id="A0AAE0A7J9"/>
<evidence type="ECO:0008006" key="3">
    <source>
        <dbReference type="Google" id="ProtNLM"/>
    </source>
</evidence>
<reference evidence="1" key="1">
    <citation type="journal article" date="2023" name="Plant J.">
        <title>Genome sequences and population genomics provide insights into the demographic history, inbreeding, and mutation load of two 'living fossil' tree species of Dipteronia.</title>
        <authorList>
            <person name="Feng Y."/>
            <person name="Comes H.P."/>
            <person name="Chen J."/>
            <person name="Zhu S."/>
            <person name="Lu R."/>
            <person name="Zhang X."/>
            <person name="Li P."/>
            <person name="Qiu J."/>
            <person name="Olsen K.M."/>
            <person name="Qiu Y."/>
        </authorList>
    </citation>
    <scope>NUCLEOTIDE SEQUENCE</scope>
    <source>
        <strain evidence="1">NBL</strain>
    </source>
</reference>
<dbReference type="Gene3D" id="1.10.10.60">
    <property type="entry name" value="Homeodomain-like"/>
    <property type="match status" value="1"/>
</dbReference>
<accession>A0AAE0A7J9</accession>
<keyword evidence="2" id="KW-1185">Reference proteome</keyword>
<dbReference type="Proteomes" id="UP001281410">
    <property type="component" value="Unassembled WGS sequence"/>
</dbReference>
<proteinExistence type="predicted"/>
<name>A0AAE0A7J9_9ROSI</name>
<protein>
    <recommendedName>
        <fullName evidence="3">Myb-like domain-containing protein</fullName>
    </recommendedName>
</protein>
<dbReference type="EMBL" id="JANJYJ010000006">
    <property type="protein sequence ID" value="KAK3204803.1"/>
    <property type="molecule type" value="Genomic_DNA"/>
</dbReference>
<evidence type="ECO:0000313" key="2">
    <source>
        <dbReference type="Proteomes" id="UP001281410"/>
    </source>
</evidence>
<dbReference type="SUPFAM" id="SSF46689">
    <property type="entry name" value="Homeodomain-like"/>
    <property type="match status" value="1"/>
</dbReference>
<sequence>MMRTGSGSNLYKKKSNVYGWSEDELDFLWIGVCRHGRDNWSAMLREPRLKFWKYKSSEDLAARWEEEQLKILDFPVPKSTKSNQFGLQNEHFPPIPTWNPEKLQSDSCAGPFGRPGTSSNVPMAKPVLVNSFGVSNLGSLGLNSGSFDVQRNVDEDIVTKYGKLPSLLDRSLHILRDSHNYAGIGESTSSGLLPEQVKGCSSVDEDIATSMGHLLH</sequence>
<evidence type="ECO:0000313" key="1">
    <source>
        <dbReference type="EMBL" id="KAK3204803.1"/>
    </source>
</evidence>
<gene>
    <name evidence="1" type="ORF">Dsin_018849</name>
</gene>